<evidence type="ECO:0000256" key="1">
    <source>
        <dbReference type="ARBA" id="ARBA00022679"/>
    </source>
</evidence>
<evidence type="ECO:0000313" key="4">
    <source>
        <dbReference type="EMBL" id="EQD29150.1"/>
    </source>
</evidence>
<dbReference type="GO" id="GO:0008690">
    <property type="term" value="F:3-deoxy-manno-octulosonate cytidylyltransferase activity"/>
    <property type="evidence" value="ECO:0007669"/>
    <property type="project" value="TreeGrafter"/>
</dbReference>
<gene>
    <name evidence="4" type="ORF">B2A_14631</name>
</gene>
<reference evidence="4" key="1">
    <citation type="submission" date="2013-08" db="EMBL/GenBank/DDBJ databases">
        <authorList>
            <person name="Mendez C."/>
            <person name="Richter M."/>
            <person name="Ferrer M."/>
            <person name="Sanchez J."/>
        </authorList>
    </citation>
    <scope>NUCLEOTIDE SEQUENCE</scope>
</reference>
<proteinExistence type="predicted"/>
<dbReference type="AlphaFoldDB" id="T0ZH64"/>
<dbReference type="GO" id="GO:0005829">
    <property type="term" value="C:cytosol"/>
    <property type="evidence" value="ECO:0007669"/>
    <property type="project" value="TreeGrafter"/>
</dbReference>
<keyword evidence="2 4" id="KW-0548">Nucleotidyltransferase</keyword>
<dbReference type="Pfam" id="PF02348">
    <property type="entry name" value="CTP_transf_3"/>
    <property type="match status" value="1"/>
</dbReference>
<dbReference type="InterPro" id="IPR003329">
    <property type="entry name" value="Cytidylyl_trans"/>
</dbReference>
<evidence type="ECO:0000256" key="2">
    <source>
        <dbReference type="ARBA" id="ARBA00022695"/>
    </source>
</evidence>
<keyword evidence="1 4" id="KW-0808">Transferase</keyword>
<evidence type="ECO:0000256" key="3">
    <source>
        <dbReference type="SAM" id="MobiDB-lite"/>
    </source>
</evidence>
<protein>
    <submittedName>
        <fullName evidence="4">Acylneuraminate cytidylyltransferase</fullName>
        <ecNumber evidence="4">2.7.7.43</ecNumber>
    </submittedName>
</protein>
<dbReference type="InterPro" id="IPR029044">
    <property type="entry name" value="Nucleotide-diphossugar_trans"/>
</dbReference>
<dbReference type="SUPFAM" id="SSF53448">
    <property type="entry name" value="Nucleotide-diphospho-sugar transferases"/>
    <property type="match status" value="1"/>
</dbReference>
<sequence length="95" mass="9705">MGAFHVAIPARAGSSRLPGKALADLGGKPMLQWVYEKACAAGAADVSIATDDERIAAAARAFGAVARLTSACMPPGPTGSRSWPRSRVGRIPISS</sequence>
<accession>T0ZH64</accession>
<dbReference type="EMBL" id="AUZZ01010628">
    <property type="protein sequence ID" value="EQD29150.1"/>
    <property type="molecule type" value="Genomic_DNA"/>
</dbReference>
<dbReference type="GO" id="GO:0008781">
    <property type="term" value="F:N-acylneuraminate cytidylyltransferase activity"/>
    <property type="evidence" value="ECO:0007669"/>
    <property type="project" value="UniProtKB-EC"/>
</dbReference>
<feature type="region of interest" description="Disordered" evidence="3">
    <location>
        <begin position="73"/>
        <end position="95"/>
    </location>
</feature>
<comment type="caution">
    <text evidence="4">The sequence shown here is derived from an EMBL/GenBank/DDBJ whole genome shotgun (WGS) entry which is preliminary data.</text>
</comment>
<organism evidence="4">
    <name type="scientific">mine drainage metagenome</name>
    <dbReference type="NCBI Taxonomy" id="410659"/>
    <lineage>
        <taxon>unclassified sequences</taxon>
        <taxon>metagenomes</taxon>
        <taxon>ecological metagenomes</taxon>
    </lineage>
</organism>
<reference evidence="4" key="2">
    <citation type="journal article" date="2014" name="ISME J.">
        <title>Microbial stratification in low pH oxic and suboxic macroscopic growths along an acid mine drainage.</title>
        <authorList>
            <person name="Mendez-Garcia C."/>
            <person name="Mesa V."/>
            <person name="Sprenger R.R."/>
            <person name="Richter M."/>
            <person name="Diez M.S."/>
            <person name="Solano J."/>
            <person name="Bargiela R."/>
            <person name="Golyshina O.V."/>
            <person name="Manteca A."/>
            <person name="Ramos J.L."/>
            <person name="Gallego J.R."/>
            <person name="Llorente I."/>
            <person name="Martins Dos Santos V.A."/>
            <person name="Jensen O.N."/>
            <person name="Pelaez A.I."/>
            <person name="Sanchez J."/>
            <person name="Ferrer M."/>
        </authorList>
    </citation>
    <scope>NUCLEOTIDE SEQUENCE</scope>
</reference>
<dbReference type="PANTHER" id="PTHR42866:SF2">
    <property type="entry name" value="3-DEOXY-MANNO-OCTULOSONATE CYTIDYLYLTRANSFERASE, MITOCHONDRIAL"/>
    <property type="match status" value="1"/>
</dbReference>
<name>T0ZH64_9ZZZZ</name>
<dbReference type="EC" id="2.7.7.43" evidence="4"/>
<dbReference type="PANTHER" id="PTHR42866">
    <property type="entry name" value="3-DEOXY-MANNO-OCTULOSONATE CYTIDYLYLTRANSFERASE"/>
    <property type="match status" value="1"/>
</dbReference>
<dbReference type="Gene3D" id="3.90.550.10">
    <property type="entry name" value="Spore Coat Polysaccharide Biosynthesis Protein SpsA, Chain A"/>
    <property type="match status" value="1"/>
</dbReference>